<accession>A0A5C7G253</accession>
<feature type="region of interest" description="Disordered" evidence="1">
    <location>
        <begin position="203"/>
        <end position="242"/>
    </location>
</feature>
<feature type="domain" description="Phasin" evidence="2">
    <location>
        <begin position="15"/>
        <end position="101"/>
    </location>
</feature>
<gene>
    <name evidence="3" type="ORF">FVD38_17580</name>
</gene>
<name>A0A5C7G253_9BURK</name>
<feature type="compositionally biased region" description="Polar residues" evidence="1">
    <location>
        <begin position="229"/>
        <end position="242"/>
    </location>
</feature>
<feature type="compositionally biased region" description="Low complexity" evidence="1">
    <location>
        <begin position="203"/>
        <end position="222"/>
    </location>
</feature>
<reference evidence="3 4" key="1">
    <citation type="submission" date="2019-08" db="EMBL/GenBank/DDBJ databases">
        <title>Massilia golmudensis sp. nov., isolated from sand in the Qinghai-Tibetan Plateau.</title>
        <authorList>
            <person name="Zhang B."/>
        </authorList>
    </citation>
    <scope>NUCLEOTIDE SEQUENCE [LARGE SCALE GENOMIC DNA]</scope>
    <source>
        <strain evidence="3 4">GEM5</strain>
    </source>
</reference>
<dbReference type="Pfam" id="PF09361">
    <property type="entry name" value="Phasin_2"/>
    <property type="match status" value="1"/>
</dbReference>
<sequence>MTSLPEQLSAASTRQLSAQLDAQFRFFNTFATQALDNASRLMSLNLSASRDSVERSSHTLRQLIGATQPRDLLVLRTHAEEQVRSLFNYGRELANITANAQPYGLRTIAPQAASPAAVAPVVQTALIAEAVQEAPKEAVQAAEKVTEKAAEQIEQAAEQIPEPAAAPEPFVVEQAEPIATAAEVQATVLEEPVPVSEQKPIAKAVGKGASKAAAVPQPLAAPVEDKDSATVTRIGTSSKRRK</sequence>
<protein>
    <recommendedName>
        <fullName evidence="2">Phasin domain-containing protein</fullName>
    </recommendedName>
</protein>
<keyword evidence="4" id="KW-1185">Reference proteome</keyword>
<dbReference type="RefSeq" id="WP_147936016.1">
    <property type="nucleotide sequence ID" value="NZ_VPFD01000019.1"/>
</dbReference>
<evidence type="ECO:0000256" key="1">
    <source>
        <dbReference type="SAM" id="MobiDB-lite"/>
    </source>
</evidence>
<dbReference type="EMBL" id="VPFD01000019">
    <property type="protein sequence ID" value="TXF98119.1"/>
    <property type="molecule type" value="Genomic_DNA"/>
</dbReference>
<evidence type="ECO:0000313" key="3">
    <source>
        <dbReference type="EMBL" id="TXF98119.1"/>
    </source>
</evidence>
<organism evidence="3 4">
    <name type="scientific">Massilia arenae</name>
    <dbReference type="NCBI Taxonomy" id="2603288"/>
    <lineage>
        <taxon>Bacteria</taxon>
        <taxon>Pseudomonadati</taxon>
        <taxon>Pseudomonadota</taxon>
        <taxon>Betaproteobacteria</taxon>
        <taxon>Burkholderiales</taxon>
        <taxon>Oxalobacteraceae</taxon>
        <taxon>Telluria group</taxon>
        <taxon>Massilia</taxon>
    </lineage>
</organism>
<comment type="caution">
    <text evidence="3">The sequence shown here is derived from an EMBL/GenBank/DDBJ whole genome shotgun (WGS) entry which is preliminary data.</text>
</comment>
<dbReference type="Proteomes" id="UP000321413">
    <property type="component" value="Unassembled WGS sequence"/>
</dbReference>
<dbReference type="InterPro" id="IPR018968">
    <property type="entry name" value="Phasin"/>
</dbReference>
<dbReference type="AlphaFoldDB" id="A0A5C7G253"/>
<evidence type="ECO:0000259" key="2">
    <source>
        <dbReference type="Pfam" id="PF09361"/>
    </source>
</evidence>
<evidence type="ECO:0000313" key="4">
    <source>
        <dbReference type="Proteomes" id="UP000321413"/>
    </source>
</evidence>
<proteinExistence type="predicted"/>